<sequence length="352" mass="39514">MSKVLVVDDEKSMRITLSEFLSNDGYETASAPDAQSALKMIEEEEFDIILTDIIMPKISGIELLSQIREKSQTVQVIIMTGEPTVDTAVKAVQSGANDYLTKPIKRDVLLKAIRHAEQIKLLNDEKLILEKENLIYQKGLEGILLERTTALQNAMQGIITLLSSVVEARDPYTAGHQRRVGNLSAAIADRMNLGTKVVEFMRIIGYIHDVGKIVIPTEILSKPGTLNPLEMQMIRTHALSGYDMLLKVDLPSFVGETIFQHHERCDGSGYPRGLKDKDITVEAKIIMVADVVEAMMSHRPYRPALGLDAALHEIQQNAGVYYHQDIVSSCVELFRKDYYEIEDLEHKIHFPI</sequence>
<dbReference type="Gene3D" id="3.40.50.2300">
    <property type="match status" value="1"/>
</dbReference>
<dbReference type="Pfam" id="PF13487">
    <property type="entry name" value="HD_5"/>
    <property type="match status" value="1"/>
</dbReference>
<dbReference type="Proteomes" id="UP000675664">
    <property type="component" value="Unassembled WGS sequence"/>
</dbReference>
<evidence type="ECO:0000256" key="3">
    <source>
        <dbReference type="ARBA" id="ARBA00023015"/>
    </source>
</evidence>
<feature type="domain" description="Response regulatory" evidence="7">
    <location>
        <begin position="3"/>
        <end position="117"/>
    </location>
</feature>
<dbReference type="PROSITE" id="PS50110">
    <property type="entry name" value="RESPONSE_REGULATORY"/>
    <property type="match status" value="1"/>
</dbReference>
<keyword evidence="3" id="KW-0805">Transcription regulation</keyword>
<protein>
    <recommendedName>
        <fullName evidence="1">Stage 0 sporulation protein A homolog</fullName>
    </recommendedName>
</protein>
<proteinExistence type="predicted"/>
<keyword evidence="4" id="KW-0804">Transcription</keyword>
<dbReference type="EMBL" id="JAGSND010000001">
    <property type="protein sequence ID" value="MBR0596310.1"/>
    <property type="molecule type" value="Genomic_DNA"/>
</dbReference>
<dbReference type="GO" id="GO:0000160">
    <property type="term" value="P:phosphorelay signal transduction system"/>
    <property type="evidence" value="ECO:0007669"/>
    <property type="project" value="InterPro"/>
</dbReference>
<dbReference type="PANTHER" id="PTHR45228:SF1">
    <property type="entry name" value="CYCLIC DI-GMP PHOSPHODIESTERASE TM_0186"/>
    <property type="match status" value="1"/>
</dbReference>
<dbReference type="InterPro" id="IPR011006">
    <property type="entry name" value="CheY-like_superfamily"/>
</dbReference>
<evidence type="ECO:0000259" key="7">
    <source>
        <dbReference type="PROSITE" id="PS50110"/>
    </source>
</evidence>
<dbReference type="InterPro" id="IPR001789">
    <property type="entry name" value="Sig_transdc_resp-reg_receiver"/>
</dbReference>
<reference evidence="9" key="2">
    <citation type="submission" date="2021-04" db="EMBL/GenBank/DDBJ databases">
        <authorList>
            <person name="Liu J."/>
        </authorList>
    </citation>
    <scope>NUCLEOTIDE SEQUENCE</scope>
    <source>
        <strain evidence="9">BAD-6</strain>
    </source>
</reference>
<dbReference type="SMART" id="SM00448">
    <property type="entry name" value="REC"/>
    <property type="match status" value="1"/>
</dbReference>
<dbReference type="FunFam" id="3.40.50.2300:FF:000018">
    <property type="entry name" value="DNA-binding transcriptional regulator NtrC"/>
    <property type="match status" value="1"/>
</dbReference>
<evidence type="ECO:0000256" key="4">
    <source>
        <dbReference type="ARBA" id="ARBA00023163"/>
    </source>
</evidence>
<dbReference type="PANTHER" id="PTHR45228">
    <property type="entry name" value="CYCLIC DI-GMP PHOSPHODIESTERASE TM_0186-RELATED"/>
    <property type="match status" value="1"/>
</dbReference>
<keyword evidence="2 6" id="KW-0597">Phosphoprotein</keyword>
<evidence type="ECO:0000313" key="10">
    <source>
        <dbReference type="Proteomes" id="UP000675664"/>
    </source>
</evidence>
<evidence type="ECO:0000256" key="2">
    <source>
        <dbReference type="ARBA" id="ARBA00022553"/>
    </source>
</evidence>
<keyword evidence="10" id="KW-1185">Reference proteome</keyword>
<reference evidence="9" key="1">
    <citation type="submission" date="2021-04" db="EMBL/GenBank/DDBJ databases">
        <title>Sinoanaerobacter chloroacetimidivorans sp. nov., an obligate anaerobic bacterium isolated from anaerobic sludge.</title>
        <authorList>
            <person name="Bao Y."/>
        </authorList>
    </citation>
    <scope>NUCLEOTIDE SEQUENCE</scope>
    <source>
        <strain evidence="9">BAD-6</strain>
    </source>
</reference>
<dbReference type="InterPro" id="IPR037522">
    <property type="entry name" value="HD_GYP_dom"/>
</dbReference>
<dbReference type="Pfam" id="PF00072">
    <property type="entry name" value="Response_reg"/>
    <property type="match status" value="1"/>
</dbReference>
<organism evidence="9 10">
    <name type="scientific">Sinanaerobacter chloroacetimidivorans</name>
    <dbReference type="NCBI Taxonomy" id="2818044"/>
    <lineage>
        <taxon>Bacteria</taxon>
        <taxon>Bacillati</taxon>
        <taxon>Bacillota</taxon>
        <taxon>Clostridia</taxon>
        <taxon>Peptostreptococcales</taxon>
        <taxon>Anaerovoracaceae</taxon>
        <taxon>Sinanaerobacter</taxon>
    </lineage>
</organism>
<dbReference type="Gene3D" id="1.10.3210.10">
    <property type="entry name" value="Hypothetical protein af1432"/>
    <property type="match status" value="1"/>
</dbReference>
<evidence type="ECO:0000256" key="1">
    <source>
        <dbReference type="ARBA" id="ARBA00018672"/>
    </source>
</evidence>
<dbReference type="RefSeq" id="WP_227016446.1">
    <property type="nucleotide sequence ID" value="NZ_JAGSND010000001.1"/>
</dbReference>
<dbReference type="InterPro" id="IPR052020">
    <property type="entry name" value="Cyclic_di-GMP/3'3'-cGAMP_PDE"/>
</dbReference>
<name>A0A8J7VZ52_9FIRM</name>
<feature type="modified residue" description="4-aspartylphosphate" evidence="6">
    <location>
        <position position="52"/>
    </location>
</feature>
<evidence type="ECO:0000259" key="8">
    <source>
        <dbReference type="PROSITE" id="PS51832"/>
    </source>
</evidence>
<dbReference type="InterPro" id="IPR003607">
    <property type="entry name" value="HD/PDEase_dom"/>
</dbReference>
<feature type="domain" description="HD-GYP" evidence="8">
    <location>
        <begin position="151"/>
        <end position="346"/>
    </location>
</feature>
<dbReference type="AlphaFoldDB" id="A0A8J7VZ52"/>
<dbReference type="SUPFAM" id="SSF52172">
    <property type="entry name" value="CheY-like"/>
    <property type="match status" value="1"/>
</dbReference>
<dbReference type="SUPFAM" id="SSF109604">
    <property type="entry name" value="HD-domain/PDEase-like"/>
    <property type="match status" value="1"/>
</dbReference>
<comment type="function">
    <text evidence="5">May play the central regulatory role in sporulation. It may be an element of the effector pathway responsible for the activation of sporulation genes in response to nutritional stress. Spo0A may act in concert with spo0H (a sigma factor) to control the expression of some genes that are critical to the sporulation process.</text>
</comment>
<dbReference type="CDD" id="cd00077">
    <property type="entry name" value="HDc"/>
    <property type="match status" value="1"/>
</dbReference>
<evidence type="ECO:0000256" key="5">
    <source>
        <dbReference type="ARBA" id="ARBA00024867"/>
    </source>
</evidence>
<dbReference type="SMART" id="SM00471">
    <property type="entry name" value="HDc"/>
    <property type="match status" value="1"/>
</dbReference>
<dbReference type="PROSITE" id="PS51832">
    <property type="entry name" value="HD_GYP"/>
    <property type="match status" value="1"/>
</dbReference>
<evidence type="ECO:0000256" key="6">
    <source>
        <dbReference type="PROSITE-ProRule" id="PRU00169"/>
    </source>
</evidence>
<accession>A0A8J7VZ52</accession>
<comment type="caution">
    <text evidence="9">The sequence shown here is derived from an EMBL/GenBank/DDBJ whole genome shotgun (WGS) entry which is preliminary data.</text>
</comment>
<gene>
    <name evidence="9" type="ORF">KCX82_00320</name>
</gene>
<evidence type="ECO:0000313" key="9">
    <source>
        <dbReference type="EMBL" id="MBR0596310.1"/>
    </source>
</evidence>